<keyword evidence="6 10" id="KW-0812">Transmembrane</keyword>
<keyword evidence="3" id="KW-0337">GPI-anchor biosynthesis</keyword>
<dbReference type="GO" id="GO:0031501">
    <property type="term" value="C:mannosyltransferase complex"/>
    <property type="evidence" value="ECO:0007669"/>
    <property type="project" value="TreeGrafter"/>
</dbReference>
<dbReference type="PANTHER" id="PTHR12468:SF2">
    <property type="entry name" value="GPI MANNOSYLTRANSFERASE 2"/>
    <property type="match status" value="1"/>
</dbReference>
<feature type="transmembrane region" description="Helical" evidence="10">
    <location>
        <begin position="94"/>
        <end position="116"/>
    </location>
</feature>
<evidence type="ECO:0000256" key="5">
    <source>
        <dbReference type="ARBA" id="ARBA00022679"/>
    </source>
</evidence>
<keyword evidence="9 10" id="KW-0472">Membrane</keyword>
<feature type="transmembrane region" description="Helical" evidence="10">
    <location>
        <begin position="6"/>
        <end position="28"/>
    </location>
</feature>
<evidence type="ECO:0000256" key="7">
    <source>
        <dbReference type="ARBA" id="ARBA00022824"/>
    </source>
</evidence>
<name>A0A1F8B9J3_9BACT</name>
<accession>A0A1F8B9J3</accession>
<evidence type="ECO:0000256" key="4">
    <source>
        <dbReference type="ARBA" id="ARBA00022676"/>
    </source>
</evidence>
<evidence type="ECO:0000256" key="8">
    <source>
        <dbReference type="ARBA" id="ARBA00022989"/>
    </source>
</evidence>
<comment type="subcellular location">
    <subcellularLocation>
        <location evidence="1">Endoplasmic reticulum membrane</location>
        <topology evidence="1">Multi-pass membrane protein</topology>
    </subcellularLocation>
</comment>
<dbReference type="GO" id="GO:0006506">
    <property type="term" value="P:GPI anchor biosynthetic process"/>
    <property type="evidence" value="ECO:0007669"/>
    <property type="project" value="UniProtKB-UniPathway"/>
</dbReference>
<feature type="transmembrane region" description="Helical" evidence="10">
    <location>
        <begin position="213"/>
        <end position="232"/>
    </location>
</feature>
<protein>
    <recommendedName>
        <fullName evidence="13">Glycosyltransferase RgtA/B/C/D-like domain-containing protein</fullName>
    </recommendedName>
</protein>
<dbReference type="Proteomes" id="UP000176404">
    <property type="component" value="Unassembled WGS sequence"/>
</dbReference>
<keyword evidence="5" id="KW-0808">Transferase</keyword>
<dbReference type="EMBL" id="MGHD01000003">
    <property type="protein sequence ID" value="OGM60610.1"/>
    <property type="molecule type" value="Genomic_DNA"/>
</dbReference>
<feature type="transmembrane region" description="Helical" evidence="10">
    <location>
        <begin position="167"/>
        <end position="192"/>
    </location>
</feature>
<dbReference type="GO" id="GO:0000009">
    <property type="term" value="F:alpha-1,6-mannosyltransferase activity"/>
    <property type="evidence" value="ECO:0007669"/>
    <property type="project" value="InterPro"/>
</dbReference>
<feature type="transmembrane region" description="Helical" evidence="10">
    <location>
        <begin position="353"/>
        <end position="371"/>
    </location>
</feature>
<keyword evidence="8 10" id="KW-1133">Transmembrane helix</keyword>
<evidence type="ECO:0000256" key="3">
    <source>
        <dbReference type="ARBA" id="ARBA00022502"/>
    </source>
</evidence>
<feature type="transmembrane region" description="Helical" evidence="10">
    <location>
        <begin position="378"/>
        <end position="399"/>
    </location>
</feature>
<evidence type="ECO:0000256" key="9">
    <source>
        <dbReference type="ARBA" id="ARBA00023136"/>
    </source>
</evidence>
<sequence length="401" mass="46113">MGKIFLLFIGWRGFLLVTLSFAIGILPLQMNFLGGGLSNYLKHPYLWAWINFDGEHYLSIARQGYQPLTFFYFPLYPFLIRFLANIFGQDFVNLAISGLVISNLSFLIGIIGLAKLIRLDYSEKIVKLAILILLFFPTSFYFGSYYTESIFFASVIWSFYFARKGRWFWAGFLGGLSSLTRIIGLAIFPALLVEFFIVSDPARRFLKLRLSKFLPAFYLLMIPLGLSFYMFYLKRETGDPLEFFHSVSIFGEQRVPGFVLLPQVFYRYVFKVLPNIDYSYFPVVFTTWMETITAVSFGGLGLLGILGGFVLRLHSGSMRRIRIPKIRLSYVTYLVIGYLIPTLSGSFSSMPRYVLVLFPAYIIMAMFLSRVPKIAANLIFFLLIISLFIVTSLFTRGYWVS</sequence>
<evidence type="ECO:0000256" key="6">
    <source>
        <dbReference type="ARBA" id="ARBA00022692"/>
    </source>
</evidence>
<comment type="caution">
    <text evidence="11">The sequence shown here is derived from an EMBL/GenBank/DDBJ whole genome shotgun (WGS) entry which is preliminary data.</text>
</comment>
<dbReference type="UniPathway" id="UPA00196"/>
<dbReference type="GO" id="GO:0016020">
    <property type="term" value="C:membrane"/>
    <property type="evidence" value="ECO:0007669"/>
    <property type="project" value="GOC"/>
</dbReference>
<dbReference type="GO" id="GO:0004376">
    <property type="term" value="F:GPI mannosyltransferase activity"/>
    <property type="evidence" value="ECO:0007669"/>
    <property type="project" value="InterPro"/>
</dbReference>
<keyword evidence="7" id="KW-0256">Endoplasmic reticulum</keyword>
<dbReference type="InterPro" id="IPR007315">
    <property type="entry name" value="PIG-V/Gpi18"/>
</dbReference>
<evidence type="ECO:0000313" key="11">
    <source>
        <dbReference type="EMBL" id="OGM60610.1"/>
    </source>
</evidence>
<dbReference type="AlphaFoldDB" id="A0A1F8B9J3"/>
<evidence type="ECO:0000256" key="10">
    <source>
        <dbReference type="SAM" id="Phobius"/>
    </source>
</evidence>
<feature type="transmembrane region" description="Helical" evidence="10">
    <location>
        <begin position="128"/>
        <end position="147"/>
    </location>
</feature>
<feature type="transmembrane region" description="Helical" evidence="10">
    <location>
        <begin position="292"/>
        <end position="314"/>
    </location>
</feature>
<gene>
    <name evidence="11" type="ORF">A2892_01020</name>
</gene>
<dbReference type="STRING" id="1802517.A2892_01020"/>
<evidence type="ECO:0000313" key="12">
    <source>
        <dbReference type="Proteomes" id="UP000176404"/>
    </source>
</evidence>
<organism evidence="11 12">
    <name type="scientific">Candidatus Woesebacteria bacterium RIFCSPLOWO2_01_FULL_39_10b</name>
    <dbReference type="NCBI Taxonomy" id="1802517"/>
    <lineage>
        <taxon>Bacteria</taxon>
        <taxon>Candidatus Woeseibacteriota</taxon>
    </lineage>
</organism>
<comment type="pathway">
    <text evidence="2">Glycolipid biosynthesis; glycosylphosphatidylinositol-anchor biosynthesis.</text>
</comment>
<evidence type="ECO:0000256" key="2">
    <source>
        <dbReference type="ARBA" id="ARBA00004687"/>
    </source>
</evidence>
<dbReference type="PANTHER" id="PTHR12468">
    <property type="entry name" value="GPI MANNOSYLTRANSFERASE 2"/>
    <property type="match status" value="1"/>
</dbReference>
<feature type="transmembrane region" description="Helical" evidence="10">
    <location>
        <begin position="326"/>
        <end position="347"/>
    </location>
</feature>
<evidence type="ECO:0008006" key="13">
    <source>
        <dbReference type="Google" id="ProtNLM"/>
    </source>
</evidence>
<keyword evidence="4" id="KW-0328">Glycosyltransferase</keyword>
<reference evidence="11 12" key="1">
    <citation type="journal article" date="2016" name="Nat. Commun.">
        <title>Thousands of microbial genomes shed light on interconnected biogeochemical processes in an aquifer system.</title>
        <authorList>
            <person name="Anantharaman K."/>
            <person name="Brown C.T."/>
            <person name="Hug L.A."/>
            <person name="Sharon I."/>
            <person name="Castelle C.J."/>
            <person name="Probst A.J."/>
            <person name="Thomas B.C."/>
            <person name="Singh A."/>
            <person name="Wilkins M.J."/>
            <person name="Karaoz U."/>
            <person name="Brodie E.L."/>
            <person name="Williams K.H."/>
            <person name="Hubbard S.S."/>
            <person name="Banfield J.F."/>
        </authorList>
    </citation>
    <scope>NUCLEOTIDE SEQUENCE [LARGE SCALE GENOMIC DNA]</scope>
</reference>
<proteinExistence type="predicted"/>
<evidence type="ECO:0000256" key="1">
    <source>
        <dbReference type="ARBA" id="ARBA00004477"/>
    </source>
</evidence>